<evidence type="ECO:0000313" key="3">
    <source>
        <dbReference type="EMBL" id="MBA1141779.1"/>
    </source>
</evidence>
<dbReference type="PANTHER" id="PTHR12302:SF26">
    <property type="entry name" value="BLR1266 PROTEIN"/>
    <property type="match status" value="1"/>
</dbReference>
<evidence type="ECO:0000259" key="2">
    <source>
        <dbReference type="PROSITE" id="PS50830"/>
    </source>
</evidence>
<accession>A0A838B781</accession>
<dbReference type="InterPro" id="IPR016071">
    <property type="entry name" value="Staphylococal_nuclease_OB-fold"/>
</dbReference>
<protein>
    <submittedName>
        <fullName evidence="3">Thermonuclease family protein</fullName>
    </submittedName>
</protein>
<organism evidence="3 4">
    <name type="scientific">Mesorhizobium neociceri</name>
    <dbReference type="NCBI Taxonomy" id="1307853"/>
    <lineage>
        <taxon>Bacteria</taxon>
        <taxon>Pseudomonadati</taxon>
        <taxon>Pseudomonadota</taxon>
        <taxon>Alphaproteobacteria</taxon>
        <taxon>Hyphomicrobiales</taxon>
        <taxon>Phyllobacteriaceae</taxon>
        <taxon>Mesorhizobium</taxon>
    </lineage>
</organism>
<dbReference type="Proteomes" id="UP000558284">
    <property type="component" value="Unassembled WGS sequence"/>
</dbReference>
<sequence length="282" mass="31154">MAIDRSRNRSHQWRRRTGAKRTRARRWASVPLRLVLVTVAATSALVTQFVMHNSGSLPEINLQNLIKPKPVEIVGVASVIDGDTIEVHGQRVRFNGIDAPESRQYCNDAKGFEYPCGRRSAEALDGFLAASKPVQCAFVTWDRYGRFVGDCVRADGASVAAWMVEHGQALDWPKYSNGAYAAQQAKAKASKVGLWVGSFQVPWDWRAQPSDDVQTPSAPLFALGSGNAGCNIKGNISAEGERIYHVPGQKYYSVTVINQAKGERWFCLEAEAMAAGWRRSKR</sequence>
<reference evidence="3 4" key="1">
    <citation type="submission" date="2020-07" db="EMBL/GenBank/DDBJ databases">
        <title>Definition of the novel symbiovar canariense within Mesorhizobium novociceri, a new species of genus Mesorhizobium nodulating Cicer canariense in the Caldera de Taburiente National Park (La Palma, Canary Islands).</title>
        <authorList>
            <person name="Leon-Barrios M."/>
            <person name="Perez-Yepez J."/>
            <person name="Flores-Felix J.D."/>
            <person name="Ramirez-Baena M.H."/>
            <person name="Pulido-Suarez L."/>
            <person name="Igual J.M."/>
            <person name="Velazquez E."/>
            <person name="Peix A."/>
        </authorList>
    </citation>
    <scope>NUCLEOTIDE SEQUENCE [LARGE SCALE GENOMIC DNA]</scope>
    <source>
        <strain evidence="3 4">CCANP35</strain>
    </source>
</reference>
<dbReference type="PROSITE" id="PS50830">
    <property type="entry name" value="TNASE_3"/>
    <property type="match status" value="1"/>
</dbReference>
<dbReference type="Gene3D" id="2.40.50.90">
    <property type="match status" value="1"/>
</dbReference>
<evidence type="ECO:0000313" key="4">
    <source>
        <dbReference type="Proteomes" id="UP000558284"/>
    </source>
</evidence>
<proteinExistence type="predicted"/>
<dbReference type="InterPro" id="IPR035437">
    <property type="entry name" value="SNase_OB-fold_sf"/>
</dbReference>
<feature type="compositionally biased region" description="Basic residues" evidence="1">
    <location>
        <begin position="8"/>
        <end position="20"/>
    </location>
</feature>
<dbReference type="SUPFAM" id="SSF50199">
    <property type="entry name" value="Staphylococcal nuclease"/>
    <property type="match status" value="1"/>
</dbReference>
<dbReference type="EMBL" id="JACDTY010000007">
    <property type="protein sequence ID" value="MBA1141779.1"/>
    <property type="molecule type" value="Genomic_DNA"/>
</dbReference>
<feature type="region of interest" description="Disordered" evidence="1">
    <location>
        <begin position="1"/>
        <end position="20"/>
    </location>
</feature>
<dbReference type="AlphaFoldDB" id="A0A838B781"/>
<name>A0A838B781_9HYPH</name>
<dbReference type="Pfam" id="PF00565">
    <property type="entry name" value="SNase"/>
    <property type="match status" value="1"/>
</dbReference>
<gene>
    <name evidence="3" type="ORF">H0241_16135</name>
</gene>
<feature type="domain" description="TNase-like" evidence="2">
    <location>
        <begin position="76"/>
        <end position="197"/>
    </location>
</feature>
<dbReference type="SMART" id="SM00318">
    <property type="entry name" value="SNc"/>
    <property type="match status" value="1"/>
</dbReference>
<comment type="caution">
    <text evidence="3">The sequence shown here is derived from an EMBL/GenBank/DDBJ whole genome shotgun (WGS) entry which is preliminary data.</text>
</comment>
<dbReference type="PANTHER" id="PTHR12302">
    <property type="entry name" value="EBNA2 BINDING PROTEIN P100"/>
    <property type="match status" value="1"/>
</dbReference>
<keyword evidence="4" id="KW-1185">Reference proteome</keyword>
<evidence type="ECO:0000256" key="1">
    <source>
        <dbReference type="SAM" id="MobiDB-lite"/>
    </source>
</evidence>